<proteinExistence type="predicted"/>
<feature type="compositionally biased region" description="Polar residues" evidence="2">
    <location>
        <begin position="491"/>
        <end position="504"/>
    </location>
</feature>
<protein>
    <submittedName>
        <fullName evidence="3">Uncharacterized protein</fullName>
    </submittedName>
</protein>
<organism evidence="3 4">
    <name type="scientific">Blattamonas nauphoetae</name>
    <dbReference type="NCBI Taxonomy" id="2049346"/>
    <lineage>
        <taxon>Eukaryota</taxon>
        <taxon>Metamonada</taxon>
        <taxon>Preaxostyla</taxon>
        <taxon>Oxymonadida</taxon>
        <taxon>Blattamonas</taxon>
    </lineage>
</organism>
<feature type="coiled-coil region" evidence="1">
    <location>
        <begin position="93"/>
        <end position="197"/>
    </location>
</feature>
<evidence type="ECO:0000313" key="4">
    <source>
        <dbReference type="Proteomes" id="UP001281761"/>
    </source>
</evidence>
<accession>A0ABQ9YE52</accession>
<evidence type="ECO:0000313" key="3">
    <source>
        <dbReference type="EMBL" id="KAK2962071.1"/>
    </source>
</evidence>
<feature type="coiled-coil region" evidence="1">
    <location>
        <begin position="421"/>
        <end position="476"/>
    </location>
</feature>
<name>A0ABQ9YE52_9EUKA</name>
<feature type="coiled-coil region" evidence="1">
    <location>
        <begin position="609"/>
        <end position="893"/>
    </location>
</feature>
<feature type="compositionally biased region" description="Low complexity" evidence="2">
    <location>
        <begin position="508"/>
        <end position="519"/>
    </location>
</feature>
<dbReference type="Proteomes" id="UP001281761">
    <property type="component" value="Unassembled WGS sequence"/>
</dbReference>
<keyword evidence="1" id="KW-0175">Coiled coil</keyword>
<sequence length="1047" mass="120918">MEEGSPNQTLRSYIPRDTMFKFDEIITVQEELATDLRMNQTKLDHAEKQLTERNQLVASLQASLRDQNAIVSMLRNELAKERTASTEIQNKMKQQADMVQNNLEQEIASLKKSLEECESSGNLFSKANGEQKHKIDLLHEQLKQASTDVQNSTKESEKLKALLDQKEIQIKKLTAEKNEEERTRRQLEDKLRHSEISAQTNQTQYSQEKQDWDNRSEIMLEQIHNALAAQTQAINEKEALKAQYSQQAADWKVEKVKYETLIEKLRETIERTTAETESARTGQANSQQLTEKHKNDLETWKTKALDSENENRRLKDEKNEAVQKLKTCQETLSSTQNNLTQTEITLGTTQEELVRCQSALREAENTIDSLNSKVSVTTRSSTTENRVLLLKVQNLEEKYKSDISLRDELVSRLRSEVDRIKDESSTTITRLQKSLREKEQDMEDAKRDNSRLVETISELEARIEIYDQELHALDDSQYMIQEDVHQESEEPTQSPVSPEQNNLEHTPHTPSSSTPSQQSRQDRDAMNSEAPPTRLNVHQTPIVKSNHVTVADTIRTSRTTHSFVVPSATLRSATQRDRGNMTPRIRKVVQLRAERDKFSEDSMNWHERAMELSGALKETELALKRKEEELQKVQKMSDVERKVNQSEVIDLRRKNDKLFKENAEMDKLLKECERIIQTLTKERDQLKERQKEIDSEFGDLKRERDALQQLQVELSGLKSTMEFEGTSRAGRTTSIADINKELEDRVSNLQLKLDEREIELIQITAERDGRIVALQTSLNSQTIILEQIQAELQDEKEEKEKLLRELRKIRRDETISSKQNEQSEKDNEELRRTLTRLKLEKETIEKKMETMIVEMGILKEQKDLREKEARIDRRKKETEIQALEATLERRSNEMGLSQVGTGLHTAERGEKYNTFQSRAQTLRTFIETPNRLPERGVDAREMLTDNRVGTARRSGQSSTPSEIPRARAGTMLGTVRMIQPMQSAVATPSVLTHTTPRRWGVGEHRTTPHRKVVFDINQETGADEGEINEAMKRLQSKVLMSSTKHNK</sequence>
<feature type="region of interest" description="Disordered" evidence="2">
    <location>
        <begin position="272"/>
        <end position="292"/>
    </location>
</feature>
<evidence type="ECO:0000256" key="1">
    <source>
        <dbReference type="SAM" id="Coils"/>
    </source>
</evidence>
<feature type="region of interest" description="Disordered" evidence="2">
    <location>
        <begin position="484"/>
        <end position="543"/>
    </location>
</feature>
<evidence type="ECO:0000256" key="2">
    <source>
        <dbReference type="SAM" id="MobiDB-lite"/>
    </source>
</evidence>
<keyword evidence="4" id="KW-1185">Reference proteome</keyword>
<reference evidence="3 4" key="1">
    <citation type="journal article" date="2022" name="bioRxiv">
        <title>Genomics of Preaxostyla Flagellates Illuminates Evolutionary Transitions and the Path Towards Mitochondrial Loss.</title>
        <authorList>
            <person name="Novak L.V.F."/>
            <person name="Treitli S.C."/>
            <person name="Pyrih J."/>
            <person name="Halakuc P."/>
            <person name="Pipaliya S.V."/>
            <person name="Vacek V."/>
            <person name="Brzon O."/>
            <person name="Soukal P."/>
            <person name="Eme L."/>
            <person name="Dacks J.B."/>
            <person name="Karnkowska A."/>
            <person name="Elias M."/>
            <person name="Hampl V."/>
        </authorList>
    </citation>
    <scope>NUCLEOTIDE SEQUENCE [LARGE SCALE GENOMIC DNA]</scope>
    <source>
        <strain evidence="3">NAU3</strain>
        <tissue evidence="3">Gut</tissue>
    </source>
</reference>
<gene>
    <name evidence="3" type="ORF">BLNAU_3127</name>
</gene>
<comment type="caution">
    <text evidence="3">The sequence shown here is derived from an EMBL/GenBank/DDBJ whole genome shotgun (WGS) entry which is preliminary data.</text>
</comment>
<dbReference type="EMBL" id="JARBJD010000013">
    <property type="protein sequence ID" value="KAK2962071.1"/>
    <property type="molecule type" value="Genomic_DNA"/>
</dbReference>